<name>A0A2W5A1M7_9BACT</name>
<protein>
    <submittedName>
        <fullName evidence="7">Phospholipase</fullName>
    </submittedName>
</protein>
<dbReference type="CDD" id="cd09143">
    <property type="entry name" value="PLDc_vPLD1_2_like_bac_2"/>
    <property type="match status" value="1"/>
</dbReference>
<dbReference type="InterPro" id="IPR015679">
    <property type="entry name" value="PLipase_D_fam"/>
</dbReference>
<keyword evidence="5" id="KW-0812">Transmembrane</keyword>
<dbReference type="PANTHER" id="PTHR18896">
    <property type="entry name" value="PHOSPHOLIPASE D"/>
    <property type="match status" value="1"/>
</dbReference>
<dbReference type="Pfam" id="PF13091">
    <property type="entry name" value="PLDc_2"/>
    <property type="match status" value="1"/>
</dbReference>
<dbReference type="CDD" id="cd09140">
    <property type="entry name" value="PLDc_vPLD1_2_like_bac_1"/>
    <property type="match status" value="1"/>
</dbReference>
<dbReference type="Proteomes" id="UP000249557">
    <property type="component" value="Unassembled WGS sequence"/>
</dbReference>
<dbReference type="Gene3D" id="3.30.870.10">
    <property type="entry name" value="Endonuclease Chain A"/>
    <property type="match status" value="2"/>
</dbReference>
<proteinExistence type="predicted"/>
<feature type="domain" description="PLD phosphodiesterase" evidence="6">
    <location>
        <begin position="129"/>
        <end position="156"/>
    </location>
</feature>
<dbReference type="PANTHER" id="PTHR18896:SF76">
    <property type="entry name" value="PHOSPHOLIPASE"/>
    <property type="match status" value="1"/>
</dbReference>
<evidence type="ECO:0000313" key="7">
    <source>
        <dbReference type="EMBL" id="PZO87257.1"/>
    </source>
</evidence>
<evidence type="ECO:0000313" key="8">
    <source>
        <dbReference type="Proteomes" id="UP000249557"/>
    </source>
</evidence>
<accession>A0A2W5A1M7</accession>
<dbReference type="GO" id="GO:0009395">
    <property type="term" value="P:phospholipid catabolic process"/>
    <property type="evidence" value="ECO:0007669"/>
    <property type="project" value="TreeGrafter"/>
</dbReference>
<gene>
    <name evidence="7" type="ORF">DI626_04435</name>
</gene>
<dbReference type="PROSITE" id="PS50035">
    <property type="entry name" value="PLD"/>
    <property type="match status" value="2"/>
</dbReference>
<keyword evidence="4" id="KW-0443">Lipid metabolism</keyword>
<comment type="caution">
    <text evidence="7">The sequence shown here is derived from an EMBL/GenBank/DDBJ whole genome shotgun (WGS) entry which is preliminary data.</text>
</comment>
<evidence type="ECO:0000256" key="2">
    <source>
        <dbReference type="ARBA" id="ARBA00022737"/>
    </source>
</evidence>
<reference evidence="7 8" key="1">
    <citation type="submission" date="2017-08" db="EMBL/GenBank/DDBJ databases">
        <title>Infants hospitalized years apart are colonized by the same room-sourced microbial strains.</title>
        <authorList>
            <person name="Brooks B."/>
            <person name="Olm M.R."/>
            <person name="Firek B.A."/>
            <person name="Baker R."/>
            <person name="Thomas B.C."/>
            <person name="Morowitz M.J."/>
            <person name="Banfield J.F."/>
        </authorList>
    </citation>
    <scope>NUCLEOTIDE SEQUENCE [LARGE SCALE GENOMIC DNA]</scope>
    <source>
        <strain evidence="7">S2_018_000_R2_104</strain>
    </source>
</reference>
<evidence type="ECO:0000259" key="6">
    <source>
        <dbReference type="PROSITE" id="PS50035"/>
    </source>
</evidence>
<feature type="domain" description="PLD phosphodiesterase" evidence="6">
    <location>
        <begin position="360"/>
        <end position="387"/>
    </location>
</feature>
<feature type="transmembrane region" description="Helical" evidence="5">
    <location>
        <begin position="494"/>
        <end position="516"/>
    </location>
</feature>
<organism evidence="7 8">
    <name type="scientific">Micavibrio aeruginosavorus</name>
    <dbReference type="NCBI Taxonomy" id="349221"/>
    <lineage>
        <taxon>Bacteria</taxon>
        <taxon>Pseudomonadati</taxon>
        <taxon>Bdellovibrionota</taxon>
        <taxon>Bdellovibrionia</taxon>
        <taxon>Bdellovibrionales</taxon>
        <taxon>Pseudobdellovibrionaceae</taxon>
        <taxon>Micavibrio</taxon>
    </lineage>
</organism>
<dbReference type="InterPro" id="IPR032816">
    <property type="entry name" value="VTT_dom"/>
</dbReference>
<keyword evidence="2" id="KW-0677">Repeat</keyword>
<keyword evidence="5" id="KW-1133">Transmembrane helix</keyword>
<feature type="transmembrane region" description="Helical" evidence="5">
    <location>
        <begin position="537"/>
        <end position="567"/>
    </location>
</feature>
<dbReference type="SUPFAM" id="SSF56024">
    <property type="entry name" value="Phospholipase D/nuclease"/>
    <property type="match status" value="2"/>
</dbReference>
<comment type="catalytic activity">
    <reaction evidence="1">
        <text>a 1,2-diacyl-sn-glycero-3-phosphocholine + H2O = a 1,2-diacyl-sn-glycero-3-phosphate + choline + H(+)</text>
        <dbReference type="Rhea" id="RHEA:14445"/>
        <dbReference type="ChEBI" id="CHEBI:15354"/>
        <dbReference type="ChEBI" id="CHEBI:15377"/>
        <dbReference type="ChEBI" id="CHEBI:15378"/>
        <dbReference type="ChEBI" id="CHEBI:57643"/>
        <dbReference type="ChEBI" id="CHEBI:58608"/>
        <dbReference type="EC" id="3.1.4.4"/>
    </reaction>
</comment>
<dbReference type="InterPro" id="IPR001736">
    <property type="entry name" value="PLipase_D/transphosphatidylase"/>
</dbReference>
<feature type="transmembrane region" description="Helical" evidence="5">
    <location>
        <begin position="684"/>
        <end position="704"/>
    </location>
</feature>
<dbReference type="AlphaFoldDB" id="A0A2W5A1M7"/>
<dbReference type="InterPro" id="IPR025202">
    <property type="entry name" value="PLD-like_dom"/>
</dbReference>
<dbReference type="SMART" id="SM00155">
    <property type="entry name" value="PLDc"/>
    <property type="match status" value="2"/>
</dbReference>
<dbReference type="GO" id="GO:0004630">
    <property type="term" value="F:phospholipase D activity"/>
    <property type="evidence" value="ECO:0007669"/>
    <property type="project" value="UniProtKB-EC"/>
</dbReference>
<keyword evidence="3" id="KW-0378">Hydrolase</keyword>
<dbReference type="EMBL" id="QFNK01000066">
    <property type="protein sequence ID" value="PZO87257.1"/>
    <property type="molecule type" value="Genomic_DNA"/>
</dbReference>
<feature type="transmembrane region" description="Helical" evidence="5">
    <location>
        <begin position="573"/>
        <end position="595"/>
    </location>
</feature>
<evidence type="ECO:0000256" key="5">
    <source>
        <dbReference type="SAM" id="Phobius"/>
    </source>
</evidence>
<dbReference type="Pfam" id="PF09335">
    <property type="entry name" value="VTT_dom"/>
    <property type="match status" value="1"/>
</dbReference>
<evidence type="ECO:0000256" key="1">
    <source>
        <dbReference type="ARBA" id="ARBA00000798"/>
    </source>
</evidence>
<feature type="transmembrane region" description="Helical" evidence="5">
    <location>
        <begin position="616"/>
        <end position="643"/>
    </location>
</feature>
<sequence>MEPVFQPGRNCWRTEKADYASVIVDYGNYYRDLRESIIRARRSIFLLGWDIDSRIELMRGKDAKKDEYPVTFFDLICWKAKENPEIQIYLNRWDYSMFFMRQREPFWEQKWKSCGLPNIHVCMDNVLPLSACHHQKIAVIDDEVAFWGGMDVALGRWDFRQHHVQNKHRADPAQLPHFHEKEHFAPYHDIQAVMAGPAARSLAEWVRIRWEMACPKTKPIAIAAAPETNSIPHCWPKSDPPDFENIDVALSRTMPAMQGKRQIEEIVALFRDEINQAENFIYIENQFLACREIAEMLNEQLRKKPSLRVLLVSCFDPNGVMERIAMWGGRVRFKDILVSGGVGDRVAMAYPASCENGKQAVVRIHSKLMIIDDKYLRIGSANINDRSMGMDTEFDVTLYGNNEASCAKIESVRNDLIREHTGYEIEEIQQIARNGDVQQLLEECPGSRQHLRRIDDEQYRKQPMEKIIYKLADPRRPLIHARWTRFPRFNKQQAIVLATAILFAASLAALWSWTPLAEYTDKENLSQLLENIRTAPLGLLWIIGIYVVSGIFFFPVTALSTAVVLIFGGLQGFLYATIGAICSALAGYAIGRAVGRERLLKIFPKAEKSMEKVRSSGVIGVTVIRMLPIAPFSLVNMIMGVIHLPLLPFVLGTFFGLSPGKIMLAIFGESFIEAFQNPDLQNSLYAAMGITIWVAVIFACNKFAKMWQTKHQAG</sequence>
<evidence type="ECO:0000256" key="3">
    <source>
        <dbReference type="ARBA" id="ARBA00022801"/>
    </source>
</evidence>
<evidence type="ECO:0000256" key="4">
    <source>
        <dbReference type="ARBA" id="ARBA00023098"/>
    </source>
</evidence>
<keyword evidence="5" id="KW-0472">Membrane</keyword>